<accession>A1ZTU6</accession>
<comment type="caution">
    <text evidence="1">The sequence shown here is derived from an EMBL/GenBank/DDBJ whole genome shotgun (WGS) entry which is preliminary data.</text>
</comment>
<protein>
    <submittedName>
        <fullName evidence="1">Uncharacterized protein</fullName>
    </submittedName>
</protein>
<dbReference type="eggNOG" id="ENOG502ZWSD">
    <property type="taxonomic scope" value="Bacteria"/>
</dbReference>
<keyword evidence="2" id="KW-1185">Reference proteome</keyword>
<evidence type="ECO:0000313" key="2">
    <source>
        <dbReference type="Proteomes" id="UP000004095"/>
    </source>
</evidence>
<dbReference type="Proteomes" id="UP000004095">
    <property type="component" value="Unassembled WGS sequence"/>
</dbReference>
<dbReference type="EMBL" id="AAWS01000037">
    <property type="protein sequence ID" value="EAY26198.1"/>
    <property type="molecule type" value="Genomic_DNA"/>
</dbReference>
<organism evidence="1 2">
    <name type="scientific">Microscilla marina ATCC 23134</name>
    <dbReference type="NCBI Taxonomy" id="313606"/>
    <lineage>
        <taxon>Bacteria</taxon>
        <taxon>Pseudomonadati</taxon>
        <taxon>Bacteroidota</taxon>
        <taxon>Cytophagia</taxon>
        <taxon>Cytophagales</taxon>
        <taxon>Microscillaceae</taxon>
        <taxon>Microscilla</taxon>
    </lineage>
</organism>
<sequence>MPTKSTAKDNSLEQLNKLLRQNKKVDFKTFNLLSAKELESLNWSKISKKDQPKVLKQVKAYQRLLRLLGEHHPKIAKELLKQNLHSAVQVASIPQKKFMSDFLNIFKDQDLMKKFYARALATRSKVLLKYMNIVQNRQPHTKSVNAIA</sequence>
<proteinExistence type="predicted"/>
<dbReference type="AlphaFoldDB" id="A1ZTU6"/>
<gene>
    <name evidence="1" type="ORF">M23134_02530</name>
</gene>
<name>A1ZTU6_MICM2</name>
<dbReference type="OrthoDB" id="7065597at2"/>
<reference evidence="1 2" key="1">
    <citation type="submission" date="2007-01" db="EMBL/GenBank/DDBJ databases">
        <authorList>
            <person name="Haygood M."/>
            <person name="Podell S."/>
            <person name="Anderson C."/>
            <person name="Hopkinson B."/>
            <person name="Roe K."/>
            <person name="Barbeau K."/>
            <person name="Gaasterland T."/>
            <person name="Ferriera S."/>
            <person name="Johnson J."/>
            <person name="Kravitz S."/>
            <person name="Beeson K."/>
            <person name="Sutton G."/>
            <person name="Rogers Y.-H."/>
            <person name="Friedman R."/>
            <person name="Frazier M."/>
            <person name="Venter J.C."/>
        </authorList>
    </citation>
    <scope>NUCLEOTIDE SEQUENCE [LARGE SCALE GENOMIC DNA]</scope>
    <source>
        <strain evidence="1 2">ATCC 23134</strain>
    </source>
</reference>
<dbReference type="RefSeq" id="WP_002701427.1">
    <property type="nucleotide sequence ID" value="NZ_AAWS01000037.1"/>
</dbReference>
<evidence type="ECO:0000313" key="1">
    <source>
        <dbReference type="EMBL" id="EAY26198.1"/>
    </source>
</evidence>